<comment type="similarity">
    <text evidence="1">Belongs to the UPF0065 (bug) family.</text>
</comment>
<dbReference type="SUPFAM" id="SSF53850">
    <property type="entry name" value="Periplasmic binding protein-like II"/>
    <property type="match status" value="1"/>
</dbReference>
<dbReference type="Gene3D" id="3.40.190.150">
    <property type="entry name" value="Bordetella uptake gene, domain 1"/>
    <property type="match status" value="1"/>
</dbReference>
<dbReference type="Proteomes" id="UP001058872">
    <property type="component" value="Chromosome"/>
</dbReference>
<dbReference type="PANTHER" id="PTHR42928:SF5">
    <property type="entry name" value="BLR1237 PROTEIN"/>
    <property type="match status" value="1"/>
</dbReference>
<dbReference type="InterPro" id="IPR042100">
    <property type="entry name" value="Bug_dom1"/>
</dbReference>
<dbReference type="InterPro" id="IPR005064">
    <property type="entry name" value="BUG"/>
</dbReference>
<evidence type="ECO:0000256" key="1">
    <source>
        <dbReference type="ARBA" id="ARBA00006987"/>
    </source>
</evidence>
<name>A0AAE9NCQ5_9BRAD</name>
<reference evidence="2" key="1">
    <citation type="submission" date="2018-04" db="EMBL/GenBank/DDBJ databases">
        <title>Genomes of Endosymbiotic and Endophytic Bradyrhizobium Publication status.</title>
        <authorList>
            <person name="Guha S."/>
            <person name="Jorrin B."/>
            <person name="Sarkar M."/>
            <person name="Poole P.S."/>
            <person name="DasGupta M."/>
        </authorList>
    </citation>
    <scope>NUCLEOTIDE SEQUENCE</scope>
    <source>
        <strain evidence="2">WBOS16</strain>
    </source>
</reference>
<dbReference type="Pfam" id="PF03401">
    <property type="entry name" value="TctC"/>
    <property type="match status" value="1"/>
</dbReference>
<dbReference type="PANTHER" id="PTHR42928">
    <property type="entry name" value="TRICARBOXYLATE-BINDING PROTEIN"/>
    <property type="match status" value="1"/>
</dbReference>
<organism evidence="2 3">
    <name type="scientific">Bradyrhizobium betae</name>
    <dbReference type="NCBI Taxonomy" id="244734"/>
    <lineage>
        <taxon>Bacteria</taxon>
        <taxon>Pseudomonadati</taxon>
        <taxon>Pseudomonadota</taxon>
        <taxon>Alphaproteobacteria</taxon>
        <taxon>Hyphomicrobiales</taxon>
        <taxon>Nitrobacteraceae</taxon>
        <taxon>Bradyrhizobium</taxon>
    </lineage>
</organism>
<sequence>MGNGEGRMYRREFLLGAVAATAGLCSYQADAAGTTLKIIYPYSPGSGGDVLARLIAQDIQKKLGVTAIVENKTGADGRIGVREVQRADPDGMTLLFTPFGAMVLFPTVFKDLPYNAFTDFTPITQVVTYDFGLAAGPMTDARTLAQLLDWLKKNPAQNNVGVPGLGALPHLLPLKFAADSGISIQPIAYKGTGPALTDVMGGQIPLVCAPLGDLVGQAKAGTIKLLASSGKSRNALVPDVPTFIEQGYAISGSGWYGMFAPSKTPPAEIDKLSKLIVDSIHGDEFQAKARALWLTPTGTTSAELAAIQKADYEQWAPVIKAAGLAGQ</sequence>
<dbReference type="PIRSF" id="PIRSF017082">
    <property type="entry name" value="YflP"/>
    <property type="match status" value="1"/>
</dbReference>
<proteinExistence type="inferred from homology"/>
<gene>
    <name evidence="2" type="ORF">DCM83_30110</name>
</gene>
<evidence type="ECO:0000313" key="2">
    <source>
        <dbReference type="EMBL" id="UUO69052.1"/>
    </source>
</evidence>
<evidence type="ECO:0000313" key="3">
    <source>
        <dbReference type="Proteomes" id="UP001058872"/>
    </source>
</evidence>
<dbReference type="Gene3D" id="3.40.190.10">
    <property type="entry name" value="Periplasmic binding protein-like II"/>
    <property type="match status" value="1"/>
</dbReference>
<dbReference type="AlphaFoldDB" id="A0AAE9NCQ5"/>
<protein>
    <recommendedName>
        <fullName evidence="4">ABC transporter substrate-binding protein</fullName>
    </recommendedName>
</protein>
<evidence type="ECO:0008006" key="4">
    <source>
        <dbReference type="Google" id="ProtNLM"/>
    </source>
</evidence>
<dbReference type="EMBL" id="CP028989">
    <property type="protein sequence ID" value="UUO69052.1"/>
    <property type="molecule type" value="Genomic_DNA"/>
</dbReference>
<accession>A0AAE9NCQ5</accession>